<organism evidence="1">
    <name type="scientific">marine sediment metagenome</name>
    <dbReference type="NCBI Taxonomy" id="412755"/>
    <lineage>
        <taxon>unclassified sequences</taxon>
        <taxon>metagenomes</taxon>
        <taxon>ecological metagenomes</taxon>
    </lineage>
</organism>
<evidence type="ECO:0000313" key="1">
    <source>
        <dbReference type="EMBL" id="GAH76272.1"/>
    </source>
</evidence>
<dbReference type="AlphaFoldDB" id="X1I3I3"/>
<proteinExistence type="predicted"/>
<accession>X1I3I3</accession>
<name>X1I3I3_9ZZZZ</name>
<dbReference type="EMBL" id="BARU01026511">
    <property type="protein sequence ID" value="GAH76272.1"/>
    <property type="molecule type" value="Genomic_DNA"/>
</dbReference>
<sequence>MPETPPEKLMGWLTREEEEFGLTGSIERTIDPDTVREMLREELRYEPTEEQVGLMYGAARYKYETLPTIGVRPELYVRPWGKQVTYRDVTTGRFMSREAIETRRIEFGY</sequence>
<comment type="caution">
    <text evidence="1">The sequence shown here is derived from an EMBL/GenBank/DDBJ whole genome shotgun (WGS) entry which is preliminary data.</text>
</comment>
<reference evidence="1" key="1">
    <citation type="journal article" date="2014" name="Front. Microbiol.">
        <title>High frequency of phylogenetically diverse reductive dehalogenase-homologous genes in deep subseafloor sedimentary metagenomes.</title>
        <authorList>
            <person name="Kawai M."/>
            <person name="Futagami T."/>
            <person name="Toyoda A."/>
            <person name="Takaki Y."/>
            <person name="Nishi S."/>
            <person name="Hori S."/>
            <person name="Arai W."/>
            <person name="Tsubouchi T."/>
            <person name="Morono Y."/>
            <person name="Uchiyama I."/>
            <person name="Ito T."/>
            <person name="Fujiyama A."/>
            <person name="Inagaki F."/>
            <person name="Takami H."/>
        </authorList>
    </citation>
    <scope>NUCLEOTIDE SEQUENCE</scope>
    <source>
        <strain evidence="1">Expedition CK06-06</strain>
    </source>
</reference>
<gene>
    <name evidence="1" type="ORF">S03H2_42570</name>
</gene>
<protein>
    <submittedName>
        <fullName evidence="1">Uncharacterized protein</fullName>
    </submittedName>
</protein>